<evidence type="ECO:0000313" key="1">
    <source>
        <dbReference type="EMBL" id="TWT81273.1"/>
    </source>
</evidence>
<protein>
    <submittedName>
        <fullName evidence="1">Uncharacterized protein</fullName>
    </submittedName>
</protein>
<dbReference type="Proteomes" id="UP000315010">
    <property type="component" value="Unassembled WGS sequence"/>
</dbReference>
<evidence type="ECO:0000313" key="2">
    <source>
        <dbReference type="Proteomes" id="UP000315010"/>
    </source>
</evidence>
<sequence>MVFALRTSALSVHKVAACYHAVCFRPTEPDDSCLARVNRLRVLNRSPHSALLFPIKCFGDGADAGFLERVAAFDGVG</sequence>
<comment type="caution">
    <text evidence="1">The sequence shown here is derived from an EMBL/GenBank/DDBJ whole genome shotgun (WGS) entry which is preliminary data.</text>
</comment>
<organism evidence="1 2">
    <name type="scientific">Novipirellula herctigrandis</name>
    <dbReference type="NCBI Taxonomy" id="2527986"/>
    <lineage>
        <taxon>Bacteria</taxon>
        <taxon>Pseudomonadati</taxon>
        <taxon>Planctomycetota</taxon>
        <taxon>Planctomycetia</taxon>
        <taxon>Pirellulales</taxon>
        <taxon>Pirellulaceae</taxon>
        <taxon>Novipirellula</taxon>
    </lineage>
</organism>
<accession>A0A5C5Z3Z9</accession>
<gene>
    <name evidence="1" type="ORF">CA13_27240</name>
</gene>
<proteinExistence type="predicted"/>
<reference evidence="1 2" key="1">
    <citation type="submission" date="2019-02" db="EMBL/GenBank/DDBJ databases">
        <title>Deep-cultivation of Planctomycetes and their phenomic and genomic characterization uncovers novel biology.</title>
        <authorList>
            <person name="Wiegand S."/>
            <person name="Jogler M."/>
            <person name="Boedeker C."/>
            <person name="Pinto D."/>
            <person name="Vollmers J."/>
            <person name="Rivas-Marin E."/>
            <person name="Kohn T."/>
            <person name="Peeters S.H."/>
            <person name="Heuer A."/>
            <person name="Rast P."/>
            <person name="Oberbeckmann S."/>
            <person name="Bunk B."/>
            <person name="Jeske O."/>
            <person name="Meyerdierks A."/>
            <person name="Storesund J.E."/>
            <person name="Kallscheuer N."/>
            <person name="Luecker S."/>
            <person name="Lage O.M."/>
            <person name="Pohl T."/>
            <person name="Merkel B.J."/>
            <person name="Hornburger P."/>
            <person name="Mueller R.-W."/>
            <person name="Bruemmer F."/>
            <person name="Labrenz M."/>
            <person name="Spormann A.M."/>
            <person name="Op Den Camp H."/>
            <person name="Overmann J."/>
            <person name="Amann R."/>
            <person name="Jetten M.S.M."/>
            <person name="Mascher T."/>
            <person name="Medema M.H."/>
            <person name="Devos D.P."/>
            <person name="Kaster A.-K."/>
            <person name="Ovreas L."/>
            <person name="Rohde M."/>
            <person name="Galperin M.Y."/>
            <person name="Jogler C."/>
        </authorList>
    </citation>
    <scope>NUCLEOTIDE SEQUENCE [LARGE SCALE GENOMIC DNA]</scope>
    <source>
        <strain evidence="1 2">CA13</strain>
    </source>
</reference>
<dbReference type="AlphaFoldDB" id="A0A5C5Z3Z9"/>
<dbReference type="EMBL" id="SJPJ01000001">
    <property type="protein sequence ID" value="TWT81273.1"/>
    <property type="molecule type" value="Genomic_DNA"/>
</dbReference>
<keyword evidence="2" id="KW-1185">Reference proteome</keyword>
<name>A0A5C5Z3Z9_9BACT</name>